<feature type="transmembrane region" description="Helical" evidence="6">
    <location>
        <begin position="7"/>
        <end position="28"/>
    </location>
</feature>
<keyword evidence="1" id="KW-0732">Signal</keyword>
<dbReference type="EMBL" id="JAGEUA010000003">
    <property type="protein sequence ID" value="KAL0994586.1"/>
    <property type="molecule type" value="Genomic_DNA"/>
</dbReference>
<evidence type="ECO:0000256" key="6">
    <source>
        <dbReference type="SAM" id="Phobius"/>
    </source>
</evidence>
<accession>A0ABD0XQT1</accession>
<sequence length="350" mass="38624">MKRRNHSCLIITMMGTLFILIVVLYGTINSKQSETSGLKPDYRVMGRQLYKLDINWPKYPELFGGEVFGVAVNQYAGVVYVAQRGETVPKVLVFSTDGQFIQAWNTSTLEMPHGIFVADASNNPTVWITDVGNGPYGHSIKQYSSSGKLLQVLGTMGKAGSGVNPLQFDQPAEIFVHSSGEIYIVDGDGGMNNRLIKLSKDLDVVWMHGEKGQGLAQFYIPHSVTVDNYQRVWVADRGNNRIQVFNSVTGDWLGTWGSCFTEDAPYSVRLTPDQKYFVVVQLNANQITLLEAPPVGVIGQCQVFSVIQLPEDIKPHLVDLDLRTGALYVAEIGAQQAQKFTPFNLGTGIL</sequence>
<dbReference type="Proteomes" id="UP001557470">
    <property type="component" value="Unassembled WGS sequence"/>
</dbReference>
<dbReference type="AlphaFoldDB" id="A0ABD0XQT1"/>
<dbReference type="PANTHER" id="PTHR10680:SF14">
    <property type="entry name" value="PEPTIDYL-GLYCINE ALPHA-AMIDATING MONOOXYGENASE"/>
    <property type="match status" value="1"/>
</dbReference>
<reference evidence="7 8" key="1">
    <citation type="submission" date="2024-06" db="EMBL/GenBank/DDBJ databases">
        <authorList>
            <person name="Pan Q."/>
            <person name="Wen M."/>
            <person name="Jouanno E."/>
            <person name="Zahm M."/>
            <person name="Klopp C."/>
            <person name="Cabau C."/>
            <person name="Louis A."/>
            <person name="Berthelot C."/>
            <person name="Parey E."/>
            <person name="Roest Crollius H."/>
            <person name="Montfort J."/>
            <person name="Robinson-Rechavi M."/>
            <person name="Bouchez O."/>
            <person name="Lampietro C."/>
            <person name="Lopez Roques C."/>
            <person name="Donnadieu C."/>
            <person name="Postlethwait J."/>
            <person name="Bobe J."/>
            <person name="Verreycken H."/>
            <person name="Guiguen Y."/>
        </authorList>
    </citation>
    <scope>NUCLEOTIDE SEQUENCE [LARGE SCALE GENOMIC DNA]</scope>
    <source>
        <strain evidence="7">Up_M1</strain>
        <tissue evidence="7">Testis</tissue>
    </source>
</reference>
<organism evidence="7 8">
    <name type="scientific">Umbra pygmaea</name>
    <name type="common">Eastern mudminnow</name>
    <dbReference type="NCBI Taxonomy" id="75934"/>
    <lineage>
        <taxon>Eukaryota</taxon>
        <taxon>Metazoa</taxon>
        <taxon>Chordata</taxon>
        <taxon>Craniata</taxon>
        <taxon>Vertebrata</taxon>
        <taxon>Euteleostomi</taxon>
        <taxon>Actinopterygii</taxon>
        <taxon>Neopterygii</taxon>
        <taxon>Teleostei</taxon>
        <taxon>Protacanthopterygii</taxon>
        <taxon>Esociformes</taxon>
        <taxon>Umbridae</taxon>
        <taxon>Umbra</taxon>
    </lineage>
</organism>
<dbReference type="InterPro" id="IPR001258">
    <property type="entry name" value="NHL_repeat"/>
</dbReference>
<comment type="caution">
    <text evidence="7">The sequence shown here is derived from an EMBL/GenBank/DDBJ whole genome shotgun (WGS) entry which is preliminary data.</text>
</comment>
<dbReference type="PROSITE" id="PS51125">
    <property type="entry name" value="NHL"/>
    <property type="match status" value="1"/>
</dbReference>
<dbReference type="FunFam" id="2.120.10.30:FF:000043">
    <property type="entry name" value="NHL repeat containing 3"/>
    <property type="match status" value="1"/>
</dbReference>
<dbReference type="Gene3D" id="2.120.10.30">
    <property type="entry name" value="TolB, C-terminal domain"/>
    <property type="match status" value="1"/>
</dbReference>
<evidence type="ECO:0000256" key="2">
    <source>
        <dbReference type="ARBA" id="ARBA00022737"/>
    </source>
</evidence>
<protein>
    <recommendedName>
        <fullName evidence="4">NHL repeat-containing protein 3</fullName>
    </recommendedName>
</protein>
<keyword evidence="2" id="KW-0677">Repeat</keyword>
<gene>
    <name evidence="7" type="ORF">UPYG_G00124470</name>
</gene>
<keyword evidence="8" id="KW-1185">Reference proteome</keyword>
<evidence type="ECO:0000313" key="8">
    <source>
        <dbReference type="Proteomes" id="UP001557470"/>
    </source>
</evidence>
<dbReference type="SUPFAM" id="SSF101898">
    <property type="entry name" value="NHL repeat"/>
    <property type="match status" value="1"/>
</dbReference>
<evidence type="ECO:0000256" key="4">
    <source>
        <dbReference type="ARBA" id="ARBA00071346"/>
    </source>
</evidence>
<keyword evidence="3" id="KW-0325">Glycoprotein</keyword>
<dbReference type="InterPro" id="IPR011042">
    <property type="entry name" value="6-blade_b-propeller_TolB-like"/>
</dbReference>
<name>A0ABD0XQT1_UMBPY</name>
<keyword evidence="6" id="KW-0472">Membrane</keyword>
<dbReference type="Pfam" id="PF01436">
    <property type="entry name" value="NHL"/>
    <property type="match status" value="1"/>
</dbReference>
<evidence type="ECO:0000256" key="1">
    <source>
        <dbReference type="ARBA" id="ARBA00022729"/>
    </source>
</evidence>
<evidence type="ECO:0000256" key="5">
    <source>
        <dbReference type="PROSITE-ProRule" id="PRU00504"/>
    </source>
</evidence>
<evidence type="ECO:0000256" key="3">
    <source>
        <dbReference type="ARBA" id="ARBA00023180"/>
    </source>
</evidence>
<feature type="repeat" description="NHL" evidence="5">
    <location>
        <begin position="209"/>
        <end position="248"/>
    </location>
</feature>
<evidence type="ECO:0000313" key="7">
    <source>
        <dbReference type="EMBL" id="KAL0994586.1"/>
    </source>
</evidence>
<keyword evidence="6" id="KW-1133">Transmembrane helix</keyword>
<proteinExistence type="predicted"/>
<dbReference type="PANTHER" id="PTHR10680">
    <property type="entry name" value="PEPTIDYL-GLYCINE ALPHA-AMIDATING MONOOXYGENASE"/>
    <property type="match status" value="1"/>
</dbReference>
<keyword evidence="6" id="KW-0812">Transmembrane</keyword>